<dbReference type="GO" id="GO:0004674">
    <property type="term" value="F:protein serine/threonine kinase activity"/>
    <property type="evidence" value="ECO:0007669"/>
    <property type="project" value="UniProtKB-KW"/>
</dbReference>
<sequence length="496" mass="50020">MRITALLSRPSGDDDPDPDPLGEDPAQVLAAAGVCLGGPMGRDRPGHLAPRRGLDSHGRDVVVHLVDLPEGAEGARTLRRLADLRARRHPGLAPVRDVIALPQRRAAVTVDLVAGADLAVVLGARGGLTRGETSRLLEDVGGALAHLHECGLTHGDVSPANVVVSCDGGAVLIDILSGALERGTDGCSAPERDRGSPATAASDVYSLAALLRTCTAGTTTLAARVDRVVADALEADPRARPTARDLTARVPELGRPGVIELPDGARLAAGALRAAAARPTRLVSSRRNTAPGASGEASRGTARRTVTGVAALVLAGAMAVAVVRPPVTEPARIPPAAGSRATATGTPWAAATTEPGAGGGVTVGGEPDLVTVVVELAAARDAALGEADGQALAATTVPGSPAALADQEVVAALEAAGERVEGLQTHVASVEQVEVPAADAARWPGATAVQVTQSQAASTRVSGDGGRRTVPARPARQIVLVLVPGPWRVAAVHEAR</sequence>
<accession>A0A3S4QZ91</accession>
<feature type="compositionally biased region" description="Acidic residues" evidence="7">
    <location>
        <begin position="13"/>
        <end position="22"/>
    </location>
</feature>
<dbReference type="PANTHER" id="PTHR43289">
    <property type="entry name" value="MITOGEN-ACTIVATED PROTEIN KINASE KINASE KINASE 20-RELATED"/>
    <property type="match status" value="1"/>
</dbReference>
<name>A0A3S4QZ91_9ACTO</name>
<evidence type="ECO:0000256" key="2">
    <source>
        <dbReference type="ARBA" id="ARBA00022527"/>
    </source>
</evidence>
<dbReference type="InterPro" id="IPR011009">
    <property type="entry name" value="Kinase-like_dom_sf"/>
</dbReference>
<dbReference type="Gene3D" id="1.10.510.10">
    <property type="entry name" value="Transferase(Phosphotransferase) domain 1"/>
    <property type="match status" value="1"/>
</dbReference>
<dbReference type="OrthoDB" id="3778994at2"/>
<dbReference type="AlphaFoldDB" id="A0A3S4QZ91"/>
<feature type="region of interest" description="Disordered" evidence="7">
    <location>
        <begin position="1"/>
        <end position="24"/>
    </location>
</feature>
<evidence type="ECO:0000256" key="1">
    <source>
        <dbReference type="ARBA" id="ARBA00012513"/>
    </source>
</evidence>
<dbReference type="KEGG" id="ahw:NCTC11636_00237"/>
<evidence type="ECO:0000256" key="4">
    <source>
        <dbReference type="ARBA" id="ARBA00022741"/>
    </source>
</evidence>
<organism evidence="9 10">
    <name type="scientific">Actinomyces howellii</name>
    <dbReference type="NCBI Taxonomy" id="52771"/>
    <lineage>
        <taxon>Bacteria</taxon>
        <taxon>Bacillati</taxon>
        <taxon>Actinomycetota</taxon>
        <taxon>Actinomycetes</taxon>
        <taxon>Actinomycetales</taxon>
        <taxon>Actinomycetaceae</taxon>
        <taxon>Actinomyces</taxon>
    </lineage>
</organism>
<reference evidence="9 10" key="1">
    <citation type="submission" date="2018-12" db="EMBL/GenBank/DDBJ databases">
        <authorList>
            <consortium name="Pathogen Informatics"/>
        </authorList>
    </citation>
    <scope>NUCLEOTIDE SEQUENCE [LARGE SCALE GENOMIC DNA]</scope>
    <source>
        <strain evidence="9 10">NCTC11636</strain>
    </source>
</reference>
<dbReference type="PANTHER" id="PTHR43289:SF6">
    <property type="entry name" value="SERINE_THREONINE-PROTEIN KINASE NEKL-3"/>
    <property type="match status" value="1"/>
</dbReference>
<feature type="domain" description="Protein kinase" evidence="8">
    <location>
        <begin position="34"/>
        <end position="253"/>
    </location>
</feature>
<gene>
    <name evidence="9" type="primary">prkC_1</name>
    <name evidence="9" type="ORF">NCTC11636_00237</name>
</gene>
<evidence type="ECO:0000313" key="9">
    <source>
        <dbReference type="EMBL" id="VEG25836.1"/>
    </source>
</evidence>
<evidence type="ECO:0000256" key="5">
    <source>
        <dbReference type="ARBA" id="ARBA00022777"/>
    </source>
</evidence>
<dbReference type="EC" id="2.7.11.1" evidence="1"/>
<feature type="region of interest" description="Disordered" evidence="7">
    <location>
        <begin position="280"/>
        <end position="301"/>
    </location>
</feature>
<dbReference type="PROSITE" id="PS00109">
    <property type="entry name" value="PROTEIN_KINASE_TYR"/>
    <property type="match status" value="1"/>
</dbReference>
<keyword evidence="4" id="KW-0547">Nucleotide-binding</keyword>
<evidence type="ECO:0000256" key="7">
    <source>
        <dbReference type="SAM" id="MobiDB-lite"/>
    </source>
</evidence>
<dbReference type="GO" id="GO:0005524">
    <property type="term" value="F:ATP binding"/>
    <property type="evidence" value="ECO:0007669"/>
    <property type="project" value="UniProtKB-KW"/>
</dbReference>
<keyword evidence="10" id="KW-1185">Reference proteome</keyword>
<proteinExistence type="predicted"/>
<protein>
    <recommendedName>
        <fullName evidence="1">non-specific serine/threonine protein kinase</fullName>
        <ecNumber evidence="1">2.7.11.1</ecNumber>
    </recommendedName>
</protein>
<evidence type="ECO:0000259" key="8">
    <source>
        <dbReference type="PROSITE" id="PS50011"/>
    </source>
</evidence>
<keyword evidence="3 9" id="KW-0808">Transferase</keyword>
<evidence type="ECO:0000256" key="3">
    <source>
        <dbReference type="ARBA" id="ARBA00022679"/>
    </source>
</evidence>
<dbReference type="InterPro" id="IPR000719">
    <property type="entry name" value="Prot_kinase_dom"/>
</dbReference>
<dbReference type="SUPFAM" id="SSF56112">
    <property type="entry name" value="Protein kinase-like (PK-like)"/>
    <property type="match status" value="1"/>
</dbReference>
<dbReference type="RefSeq" id="WP_126381336.1">
    <property type="nucleotide sequence ID" value="NZ_LR134350.1"/>
</dbReference>
<keyword evidence="2" id="KW-0723">Serine/threonine-protein kinase</keyword>
<dbReference type="InterPro" id="IPR008266">
    <property type="entry name" value="Tyr_kinase_AS"/>
</dbReference>
<evidence type="ECO:0000313" key="10">
    <source>
        <dbReference type="Proteomes" id="UP000266895"/>
    </source>
</evidence>
<dbReference type="Pfam" id="PF00069">
    <property type="entry name" value="Pkinase"/>
    <property type="match status" value="1"/>
</dbReference>
<keyword evidence="5 9" id="KW-0418">Kinase</keyword>
<keyword evidence="6" id="KW-0067">ATP-binding</keyword>
<dbReference type="PROSITE" id="PS50011">
    <property type="entry name" value="PROTEIN_KINASE_DOM"/>
    <property type="match status" value="1"/>
</dbReference>
<dbReference type="SMART" id="SM00220">
    <property type="entry name" value="S_TKc"/>
    <property type="match status" value="1"/>
</dbReference>
<dbReference type="EMBL" id="LR134350">
    <property type="protein sequence ID" value="VEG25836.1"/>
    <property type="molecule type" value="Genomic_DNA"/>
</dbReference>
<evidence type="ECO:0000256" key="6">
    <source>
        <dbReference type="ARBA" id="ARBA00022840"/>
    </source>
</evidence>
<dbReference type="Proteomes" id="UP000266895">
    <property type="component" value="Chromosome"/>
</dbReference>